<dbReference type="EMBL" id="CAJVPV010027278">
    <property type="protein sequence ID" value="CAG8733692.1"/>
    <property type="molecule type" value="Genomic_DNA"/>
</dbReference>
<feature type="non-terminal residue" evidence="1">
    <location>
        <position position="1"/>
    </location>
</feature>
<evidence type="ECO:0000313" key="2">
    <source>
        <dbReference type="Proteomes" id="UP000789342"/>
    </source>
</evidence>
<name>A0A9N9IFL6_9GLOM</name>
<comment type="caution">
    <text evidence="1">The sequence shown here is derived from an EMBL/GenBank/DDBJ whole genome shotgun (WGS) entry which is preliminary data.</text>
</comment>
<protein>
    <submittedName>
        <fullName evidence="1">2120_t:CDS:1</fullName>
    </submittedName>
</protein>
<accession>A0A9N9IFL6</accession>
<keyword evidence="2" id="KW-1185">Reference proteome</keyword>
<evidence type="ECO:0000313" key="1">
    <source>
        <dbReference type="EMBL" id="CAG8733692.1"/>
    </source>
</evidence>
<dbReference type="AlphaFoldDB" id="A0A9N9IFL6"/>
<proteinExistence type="predicted"/>
<dbReference type="OrthoDB" id="2312262at2759"/>
<organism evidence="1 2">
    <name type="scientific">Acaulospora morrowiae</name>
    <dbReference type="NCBI Taxonomy" id="94023"/>
    <lineage>
        <taxon>Eukaryota</taxon>
        <taxon>Fungi</taxon>
        <taxon>Fungi incertae sedis</taxon>
        <taxon>Mucoromycota</taxon>
        <taxon>Glomeromycotina</taxon>
        <taxon>Glomeromycetes</taxon>
        <taxon>Diversisporales</taxon>
        <taxon>Acaulosporaceae</taxon>
        <taxon>Acaulospora</taxon>
    </lineage>
</organism>
<feature type="non-terminal residue" evidence="1">
    <location>
        <position position="103"/>
    </location>
</feature>
<reference evidence="1" key="1">
    <citation type="submission" date="2021-06" db="EMBL/GenBank/DDBJ databases">
        <authorList>
            <person name="Kallberg Y."/>
            <person name="Tangrot J."/>
            <person name="Rosling A."/>
        </authorList>
    </citation>
    <scope>NUCLEOTIDE SEQUENCE</scope>
    <source>
        <strain evidence="1">CL551</strain>
    </source>
</reference>
<gene>
    <name evidence="1" type="ORF">AMORRO_LOCUS14212</name>
</gene>
<dbReference type="Proteomes" id="UP000789342">
    <property type="component" value="Unassembled WGS sequence"/>
</dbReference>
<sequence length="103" mass="11218">GGAEVTDANLLPNSILNITVKAPNTSVKAPDTGTGGIGHFTMSIDGLRDRIRFLKNPIWVEGCSCSKCENMPLSYTSHWAFPGPAPPKGTYFDVWIAVYWECD</sequence>